<dbReference type="AlphaFoldDB" id="A0A8S3QYH5"/>
<dbReference type="GO" id="GO:0007165">
    <property type="term" value="P:signal transduction"/>
    <property type="evidence" value="ECO:0007669"/>
    <property type="project" value="InterPro"/>
</dbReference>
<dbReference type="EMBL" id="CAJPWZ010000660">
    <property type="protein sequence ID" value="CAG2198019.1"/>
    <property type="molecule type" value="Genomic_DNA"/>
</dbReference>
<keyword evidence="3" id="KW-1185">Reference proteome</keyword>
<dbReference type="InterPro" id="IPR000157">
    <property type="entry name" value="TIR_dom"/>
</dbReference>
<comment type="caution">
    <text evidence="2">The sequence shown here is derived from an EMBL/GenBank/DDBJ whole genome shotgun (WGS) entry which is preliminary data.</text>
</comment>
<dbReference type="Gene3D" id="3.40.50.10140">
    <property type="entry name" value="Toll/interleukin-1 receptor homology (TIR) domain"/>
    <property type="match status" value="1"/>
</dbReference>
<sequence>MYTFRYELFILKRKFVNQKSSKIYPLLKYDVFLSFDDNDTELRFWVMKTLASYLQGACYKTFIPCRDGNIGEVREEAMIDNINVCKNYIVILCDKYHTEDTFWTTIEWKYIWHNFKQNKERQIILINYHQLESSEVREIKLKAFIRVGTDIDFSNRKHTLLQDIQDRLGSRFLQPIIPFNFF</sequence>
<dbReference type="InterPro" id="IPR035897">
    <property type="entry name" value="Toll_tir_struct_dom_sf"/>
</dbReference>
<dbReference type="Pfam" id="PF01582">
    <property type="entry name" value="TIR"/>
    <property type="match status" value="1"/>
</dbReference>
<feature type="domain" description="TIR" evidence="1">
    <location>
        <begin position="27"/>
        <end position="182"/>
    </location>
</feature>
<evidence type="ECO:0000313" key="2">
    <source>
        <dbReference type="EMBL" id="CAG2198019.1"/>
    </source>
</evidence>
<name>A0A8S3QYH5_MYTED</name>
<proteinExistence type="predicted"/>
<dbReference type="PROSITE" id="PS50104">
    <property type="entry name" value="TIR"/>
    <property type="match status" value="1"/>
</dbReference>
<gene>
    <name evidence="2" type="ORF">MEDL_12804</name>
</gene>
<protein>
    <recommendedName>
        <fullName evidence="1">TIR domain-containing protein</fullName>
    </recommendedName>
</protein>
<reference evidence="2" key="1">
    <citation type="submission" date="2021-03" db="EMBL/GenBank/DDBJ databases">
        <authorList>
            <person name="Bekaert M."/>
        </authorList>
    </citation>
    <scope>NUCLEOTIDE SEQUENCE</scope>
</reference>
<evidence type="ECO:0000313" key="3">
    <source>
        <dbReference type="Proteomes" id="UP000683360"/>
    </source>
</evidence>
<accession>A0A8S3QYH5</accession>
<organism evidence="2 3">
    <name type="scientific">Mytilus edulis</name>
    <name type="common">Blue mussel</name>
    <dbReference type="NCBI Taxonomy" id="6550"/>
    <lineage>
        <taxon>Eukaryota</taxon>
        <taxon>Metazoa</taxon>
        <taxon>Spiralia</taxon>
        <taxon>Lophotrochozoa</taxon>
        <taxon>Mollusca</taxon>
        <taxon>Bivalvia</taxon>
        <taxon>Autobranchia</taxon>
        <taxon>Pteriomorphia</taxon>
        <taxon>Mytilida</taxon>
        <taxon>Mytiloidea</taxon>
        <taxon>Mytilidae</taxon>
        <taxon>Mytilinae</taxon>
        <taxon>Mytilus</taxon>
    </lineage>
</organism>
<dbReference type="Proteomes" id="UP000683360">
    <property type="component" value="Unassembled WGS sequence"/>
</dbReference>
<evidence type="ECO:0000259" key="1">
    <source>
        <dbReference type="PROSITE" id="PS50104"/>
    </source>
</evidence>
<dbReference type="SUPFAM" id="SSF52200">
    <property type="entry name" value="Toll/Interleukin receptor TIR domain"/>
    <property type="match status" value="1"/>
</dbReference>
<dbReference type="OrthoDB" id="6094498at2759"/>